<feature type="compositionally biased region" description="Basic and acidic residues" evidence="1">
    <location>
        <begin position="57"/>
        <end position="74"/>
    </location>
</feature>
<protein>
    <submittedName>
        <fullName evidence="2">Uncharacterized protein</fullName>
    </submittedName>
</protein>
<evidence type="ECO:0000256" key="1">
    <source>
        <dbReference type="SAM" id="MobiDB-lite"/>
    </source>
</evidence>
<feature type="region of interest" description="Disordered" evidence="1">
    <location>
        <begin position="21"/>
        <end position="74"/>
    </location>
</feature>
<gene>
    <name evidence="2" type="ORF">PACLA_8A080622</name>
</gene>
<evidence type="ECO:0000313" key="2">
    <source>
        <dbReference type="EMBL" id="CAB3984658.1"/>
    </source>
</evidence>
<keyword evidence="3" id="KW-1185">Reference proteome</keyword>
<evidence type="ECO:0000313" key="3">
    <source>
        <dbReference type="Proteomes" id="UP001152795"/>
    </source>
</evidence>
<dbReference type="AlphaFoldDB" id="A0A6S7FYD5"/>
<feature type="compositionally biased region" description="Polar residues" evidence="1">
    <location>
        <begin position="42"/>
        <end position="52"/>
    </location>
</feature>
<dbReference type="EMBL" id="CACRXK020000768">
    <property type="protein sequence ID" value="CAB3984658.1"/>
    <property type="molecule type" value="Genomic_DNA"/>
</dbReference>
<accession>A0A6S7FYD5</accession>
<reference evidence="2" key="1">
    <citation type="submission" date="2020-04" db="EMBL/GenBank/DDBJ databases">
        <authorList>
            <person name="Alioto T."/>
            <person name="Alioto T."/>
            <person name="Gomez Garrido J."/>
        </authorList>
    </citation>
    <scope>NUCLEOTIDE SEQUENCE</scope>
    <source>
        <strain evidence="2">A484AB</strain>
    </source>
</reference>
<name>A0A6S7FYD5_PARCT</name>
<comment type="caution">
    <text evidence="2">The sequence shown here is derived from an EMBL/GenBank/DDBJ whole genome shotgun (WGS) entry which is preliminary data.</text>
</comment>
<organism evidence="2 3">
    <name type="scientific">Paramuricea clavata</name>
    <name type="common">Red gorgonian</name>
    <name type="synonym">Violescent sea-whip</name>
    <dbReference type="NCBI Taxonomy" id="317549"/>
    <lineage>
        <taxon>Eukaryota</taxon>
        <taxon>Metazoa</taxon>
        <taxon>Cnidaria</taxon>
        <taxon>Anthozoa</taxon>
        <taxon>Octocorallia</taxon>
        <taxon>Malacalcyonacea</taxon>
        <taxon>Plexauridae</taxon>
        <taxon>Paramuricea</taxon>
    </lineage>
</organism>
<proteinExistence type="predicted"/>
<dbReference type="Proteomes" id="UP001152795">
    <property type="component" value="Unassembled WGS sequence"/>
</dbReference>
<sequence>MQLSPCIFDVLTNDRVEVQSRTASNTESERINEKRPARKALFTSNAKTSKGSGMNRARGERAARQTNDDERSTRDLINEMKSLKDEVHCLKRSISQLTEQQGELFRMVKSLKKTSEASHFDMGKCCHTENVNRILAQFYCTNGRYPMATDDKKRLLEEEFLDSASGLTVEELMLHVTKYEASRYSYWRSKERRRVLGINGYEHLVKASSNILAKKVQESPIFLAKKVLQCCGNIYNQKRHHPDSKCTSIITI</sequence>